<feature type="signal peptide" evidence="1">
    <location>
        <begin position="1"/>
        <end position="18"/>
    </location>
</feature>
<gene>
    <name evidence="2" type="ORF">CKAH01_04418</name>
</gene>
<protein>
    <submittedName>
        <fullName evidence="2">Uncharacterized protein</fullName>
    </submittedName>
</protein>
<reference evidence="2" key="1">
    <citation type="submission" date="2023-02" db="EMBL/GenBank/DDBJ databases">
        <title>Colletotrichum kahawae CIFC_Que2 genome sequencing and assembly.</title>
        <authorList>
            <person name="Baroncelli R."/>
        </authorList>
    </citation>
    <scope>NUCLEOTIDE SEQUENCE</scope>
    <source>
        <strain evidence="2">CIFC_Que2</strain>
    </source>
</reference>
<sequence>MRSLSLLLLFFLGRLALAAGKAHAFELVVTYNAYKVLWEMAGKNQRAIYPLIDLDGEPIKENEGTATNGKLSFEEFVCRYTNAAECTIPLDPDNPVKTGELLGESKKYIKSARIPDMRGVSRELLTAPLELDDSKVKPGLKLYNLFTEDLTKTYADAAKQFGTGDESPVKKELNAVGPLVKRIQQERFDAMRNPKHMAEDFGKAFLGRKLSAETLGDGADMFSKLSEKKADWAQIKAQLGMPDVDDKDPKILQGLKDWVDAVGREDAPKVGPDFVPTSKSHFYALKGWEGMESYLQCQINGKK</sequence>
<dbReference type="AlphaFoldDB" id="A0AAD9YIT1"/>
<keyword evidence="3" id="KW-1185">Reference proteome</keyword>
<organism evidence="2 3">
    <name type="scientific">Colletotrichum kahawae</name>
    <name type="common">Coffee berry disease fungus</name>
    <dbReference type="NCBI Taxonomy" id="34407"/>
    <lineage>
        <taxon>Eukaryota</taxon>
        <taxon>Fungi</taxon>
        <taxon>Dikarya</taxon>
        <taxon>Ascomycota</taxon>
        <taxon>Pezizomycotina</taxon>
        <taxon>Sordariomycetes</taxon>
        <taxon>Hypocreomycetidae</taxon>
        <taxon>Glomerellales</taxon>
        <taxon>Glomerellaceae</taxon>
        <taxon>Colletotrichum</taxon>
        <taxon>Colletotrichum gloeosporioides species complex</taxon>
    </lineage>
</organism>
<name>A0AAD9YIT1_COLKA</name>
<evidence type="ECO:0000313" key="2">
    <source>
        <dbReference type="EMBL" id="KAK2770075.1"/>
    </source>
</evidence>
<dbReference type="EMBL" id="VYYT01000101">
    <property type="protein sequence ID" value="KAK2770075.1"/>
    <property type="molecule type" value="Genomic_DNA"/>
</dbReference>
<evidence type="ECO:0000256" key="1">
    <source>
        <dbReference type="SAM" id="SignalP"/>
    </source>
</evidence>
<comment type="caution">
    <text evidence="2">The sequence shown here is derived from an EMBL/GenBank/DDBJ whole genome shotgun (WGS) entry which is preliminary data.</text>
</comment>
<feature type="chain" id="PRO_5041972204" evidence="1">
    <location>
        <begin position="19"/>
        <end position="303"/>
    </location>
</feature>
<evidence type="ECO:0000313" key="3">
    <source>
        <dbReference type="Proteomes" id="UP001281614"/>
    </source>
</evidence>
<accession>A0AAD9YIT1</accession>
<proteinExistence type="predicted"/>
<dbReference type="Proteomes" id="UP001281614">
    <property type="component" value="Unassembled WGS sequence"/>
</dbReference>
<keyword evidence="1" id="KW-0732">Signal</keyword>